<dbReference type="Pfam" id="PF07727">
    <property type="entry name" value="RVT_2"/>
    <property type="match status" value="1"/>
</dbReference>
<reference evidence="4" key="2">
    <citation type="journal article" date="2024" name="Plant">
        <title>Genomic evolution and insights into agronomic trait innovations of Sesamum species.</title>
        <authorList>
            <person name="Miao H."/>
            <person name="Wang L."/>
            <person name="Qu L."/>
            <person name="Liu H."/>
            <person name="Sun Y."/>
            <person name="Le M."/>
            <person name="Wang Q."/>
            <person name="Wei S."/>
            <person name="Zheng Y."/>
            <person name="Lin W."/>
            <person name="Duan Y."/>
            <person name="Cao H."/>
            <person name="Xiong S."/>
            <person name="Wang X."/>
            <person name="Wei L."/>
            <person name="Li C."/>
            <person name="Ma Q."/>
            <person name="Ju M."/>
            <person name="Zhao R."/>
            <person name="Li G."/>
            <person name="Mu C."/>
            <person name="Tian Q."/>
            <person name="Mei H."/>
            <person name="Zhang T."/>
            <person name="Gao T."/>
            <person name="Zhang H."/>
        </authorList>
    </citation>
    <scope>NUCLEOTIDE SEQUENCE</scope>
    <source>
        <strain evidence="4">K16</strain>
    </source>
</reference>
<evidence type="ECO:0000256" key="1">
    <source>
        <dbReference type="ARBA" id="ARBA00022723"/>
    </source>
</evidence>
<dbReference type="GO" id="GO:0046872">
    <property type="term" value="F:metal ion binding"/>
    <property type="evidence" value="ECO:0007669"/>
    <property type="project" value="UniProtKB-KW"/>
</dbReference>
<protein>
    <submittedName>
        <fullName evidence="4">Retrovirus-related Pol polyprotein from transposon TNT 1-94</fullName>
    </submittedName>
</protein>
<evidence type="ECO:0000259" key="3">
    <source>
        <dbReference type="Pfam" id="PF07727"/>
    </source>
</evidence>
<dbReference type="AlphaFoldDB" id="A0AAE1T6T0"/>
<dbReference type="SUPFAM" id="SSF53098">
    <property type="entry name" value="Ribonuclease H-like"/>
    <property type="match status" value="1"/>
</dbReference>
<keyword evidence="1" id="KW-0479">Metal-binding</keyword>
<proteinExistence type="predicted"/>
<dbReference type="PANTHER" id="PTHR42648:SF27">
    <property type="entry name" value="RNA-DIRECTED DNA POLYMERASE"/>
    <property type="match status" value="1"/>
</dbReference>
<dbReference type="Proteomes" id="UP001289374">
    <property type="component" value="Unassembled WGS sequence"/>
</dbReference>
<accession>A0AAE1T6T0</accession>
<dbReference type="InterPro" id="IPR036397">
    <property type="entry name" value="RNaseH_sf"/>
</dbReference>
<keyword evidence="5" id="KW-1185">Reference proteome</keyword>
<comment type="caution">
    <text evidence="4">The sequence shown here is derived from an EMBL/GenBank/DDBJ whole genome shotgun (WGS) entry which is preliminary data.</text>
</comment>
<organism evidence="4 5">
    <name type="scientific">Sesamum angolense</name>
    <dbReference type="NCBI Taxonomy" id="2727404"/>
    <lineage>
        <taxon>Eukaryota</taxon>
        <taxon>Viridiplantae</taxon>
        <taxon>Streptophyta</taxon>
        <taxon>Embryophyta</taxon>
        <taxon>Tracheophyta</taxon>
        <taxon>Spermatophyta</taxon>
        <taxon>Magnoliopsida</taxon>
        <taxon>eudicotyledons</taxon>
        <taxon>Gunneridae</taxon>
        <taxon>Pentapetalae</taxon>
        <taxon>asterids</taxon>
        <taxon>lamiids</taxon>
        <taxon>Lamiales</taxon>
        <taxon>Pedaliaceae</taxon>
        <taxon>Sesamum</taxon>
    </lineage>
</organism>
<evidence type="ECO:0000313" key="5">
    <source>
        <dbReference type="Proteomes" id="UP001289374"/>
    </source>
</evidence>
<feature type="domain" description="Reverse transcriptase Ty1/copia-type" evidence="3">
    <location>
        <begin position="218"/>
        <end position="284"/>
    </location>
</feature>
<dbReference type="EMBL" id="JACGWL010000741">
    <property type="protein sequence ID" value="KAK4382221.1"/>
    <property type="molecule type" value="Genomic_DNA"/>
</dbReference>
<dbReference type="InterPro" id="IPR012337">
    <property type="entry name" value="RNaseH-like_sf"/>
</dbReference>
<keyword evidence="2" id="KW-0378">Hydrolase</keyword>
<dbReference type="Gene3D" id="3.30.420.10">
    <property type="entry name" value="Ribonuclease H-like superfamily/Ribonuclease H"/>
    <property type="match status" value="1"/>
</dbReference>
<gene>
    <name evidence="4" type="ORF">Sango_2893000</name>
</gene>
<evidence type="ECO:0000313" key="4">
    <source>
        <dbReference type="EMBL" id="KAK4382221.1"/>
    </source>
</evidence>
<dbReference type="GO" id="GO:0016787">
    <property type="term" value="F:hydrolase activity"/>
    <property type="evidence" value="ECO:0007669"/>
    <property type="project" value="UniProtKB-KW"/>
</dbReference>
<sequence>MKRLVDSNSLEIDNLDNLLVCESCLKGKMTRMPFVGQSMLTNGLLDLIQTDVYRPLNTLARGGFSYFIKFIDDHSRYGYVYLMRYKSEGFVRFKEFKLEENGIISQWTPLGTPQQNGVAEKRNRTLLDMIRSMISFIELPISFWGYAVETGSPTYVKRLVGDKLDSRSSLCWFIGYPKETARRLSLTISLRRDLYGSAGAIHGSRRRAEVIRGYDSVKNDFDPCVYKKVSGNSVVFLVLYVDDILLIGNDIKMLGDTKIWLSTQFSMKDLDEASYVLGIKIFRDRFKRILGMTQNSVKLSKKQSPKTDEELKRILDIPYTSAVGSIQYAAQCTRPDIAYAFSVMSRYQACAGETH</sequence>
<evidence type="ECO:0000256" key="2">
    <source>
        <dbReference type="ARBA" id="ARBA00022801"/>
    </source>
</evidence>
<dbReference type="GO" id="GO:0003676">
    <property type="term" value="F:nucleic acid binding"/>
    <property type="evidence" value="ECO:0007669"/>
    <property type="project" value="InterPro"/>
</dbReference>
<name>A0AAE1T6T0_9LAMI</name>
<dbReference type="InterPro" id="IPR013103">
    <property type="entry name" value="RVT_2"/>
</dbReference>
<dbReference type="PANTHER" id="PTHR42648">
    <property type="entry name" value="TRANSPOSASE, PUTATIVE-RELATED"/>
    <property type="match status" value="1"/>
</dbReference>
<reference evidence="4" key="1">
    <citation type="submission" date="2020-06" db="EMBL/GenBank/DDBJ databases">
        <authorList>
            <person name="Li T."/>
            <person name="Hu X."/>
            <person name="Zhang T."/>
            <person name="Song X."/>
            <person name="Zhang H."/>
            <person name="Dai N."/>
            <person name="Sheng W."/>
            <person name="Hou X."/>
            <person name="Wei L."/>
        </authorList>
    </citation>
    <scope>NUCLEOTIDE SEQUENCE</scope>
    <source>
        <strain evidence="4">K16</strain>
        <tissue evidence="4">Leaf</tissue>
    </source>
</reference>
<dbReference type="InterPro" id="IPR039537">
    <property type="entry name" value="Retrotran_Ty1/copia-like"/>
</dbReference>